<sequence length="423" mass="46847">MIIRFLYTLLLLLAAPFLFFGLYRTKKGKPAVGGRWKEHFGFSPPLDGDQPIWIHAVSVGEVVASIPLIRSLKKQDPNLLVLLTTTTATGAKQAEALSDLVEHRYMPVDFNSAVKRFIKRFKPSQLLIIETELWPNTLSQVHKASIPVTIINARLSEKSYQNYCKVLPLFKTMIPSLTQLLCQYDTDAKRFANLGIPPDRIYVTGSIKFDITINEEVQSNGEQLRHALGSQRPVWIAASTHQGEDEIVLAAHSSLLQAYPNALLILVPRHPERFESVYQLCRSSFNTNRRTANAECDENTQVYLADTMGEMLTLIAAADLCFMGGSLLGDKVGGHNMLEPAALAKPIITGASFFNFTDITNQLLSAGACKIVNSKDELAAELNTLLLDKEASQQKGLAAKRVVDKNRGALDKTLGYLGNSNRY</sequence>
<dbReference type="GO" id="GO:0043842">
    <property type="term" value="F:Kdo transferase activity"/>
    <property type="evidence" value="ECO:0007669"/>
    <property type="project" value="UniProtKB-EC"/>
</dbReference>
<evidence type="ECO:0000256" key="10">
    <source>
        <dbReference type="PIRSR" id="PIRSR639901-1"/>
    </source>
</evidence>
<dbReference type="EMBL" id="JACFYF010000005">
    <property type="protein sequence ID" value="MBA5762818.1"/>
    <property type="molecule type" value="Genomic_DNA"/>
</dbReference>
<dbReference type="GO" id="GO:0009245">
    <property type="term" value="P:lipid A biosynthetic process"/>
    <property type="evidence" value="ECO:0007669"/>
    <property type="project" value="TreeGrafter"/>
</dbReference>
<dbReference type="InterPro" id="IPR007507">
    <property type="entry name" value="Glycos_transf_N"/>
</dbReference>
<feature type="domain" description="3-deoxy-D-manno-octulosonic-acid transferase N-terminal" evidence="13">
    <location>
        <begin position="35"/>
        <end position="211"/>
    </location>
</feature>
<keyword evidence="15" id="KW-1185">Reference proteome</keyword>
<gene>
    <name evidence="14" type="primary">waaA</name>
    <name evidence="14" type="ORF">H2O73_10720</name>
</gene>
<keyword evidence="7" id="KW-0812">Transmembrane</keyword>
<dbReference type="PANTHER" id="PTHR42755">
    <property type="entry name" value="3-DEOXY-MANNO-OCTULOSONATE CYTIDYLYLTRANSFERASE"/>
    <property type="match status" value="1"/>
</dbReference>
<dbReference type="UniPathway" id="UPA00958"/>
<protein>
    <recommendedName>
        <fullName evidence="5 12">3-deoxy-D-manno-octulosonic acid transferase</fullName>
        <shortName evidence="12">Kdo transferase</shortName>
        <ecNumber evidence="4 12">2.4.99.12</ecNumber>
    </recommendedName>
    <alternativeName>
        <fullName evidence="8 12">Lipid IV(A) 3-deoxy-D-manno-octulosonic acid transferase</fullName>
    </alternativeName>
</protein>
<evidence type="ECO:0000259" key="13">
    <source>
        <dbReference type="Pfam" id="PF04413"/>
    </source>
</evidence>
<dbReference type="Proteomes" id="UP000571701">
    <property type="component" value="Unassembled WGS sequence"/>
</dbReference>
<feature type="site" description="Transition state stabilizer" evidence="11">
    <location>
        <position position="130"/>
    </location>
</feature>
<keyword evidence="12" id="KW-0472">Membrane</keyword>
<keyword evidence="14" id="KW-0328">Glycosyltransferase</keyword>
<evidence type="ECO:0000256" key="12">
    <source>
        <dbReference type="RuleBase" id="RU365103"/>
    </source>
</evidence>
<evidence type="ECO:0000256" key="3">
    <source>
        <dbReference type="ARBA" id="ARBA00006380"/>
    </source>
</evidence>
<dbReference type="Pfam" id="PF04413">
    <property type="entry name" value="Glycos_transf_N"/>
    <property type="match status" value="1"/>
</dbReference>
<evidence type="ECO:0000256" key="9">
    <source>
        <dbReference type="ARBA" id="ARBA00049183"/>
    </source>
</evidence>
<dbReference type="FunFam" id="3.40.50.2000:FF:000032">
    <property type="entry name" value="3-deoxy-D-manno-octulosonic acid transferase"/>
    <property type="match status" value="1"/>
</dbReference>
<evidence type="ECO:0000256" key="5">
    <source>
        <dbReference type="ARBA" id="ARBA00019077"/>
    </source>
</evidence>
<comment type="catalytic activity">
    <reaction evidence="9 12">
        <text>lipid IVA (E. coli) + CMP-3-deoxy-beta-D-manno-octulosonate = alpha-Kdo-(2-&gt;6)-lipid IVA (E. coli) + CMP + H(+)</text>
        <dbReference type="Rhea" id="RHEA:28066"/>
        <dbReference type="ChEBI" id="CHEBI:15378"/>
        <dbReference type="ChEBI" id="CHEBI:58603"/>
        <dbReference type="ChEBI" id="CHEBI:60364"/>
        <dbReference type="ChEBI" id="CHEBI:60377"/>
        <dbReference type="ChEBI" id="CHEBI:85987"/>
        <dbReference type="EC" id="2.4.99.12"/>
    </reaction>
</comment>
<comment type="similarity">
    <text evidence="3">Belongs to the glycosyltransferase group 1 family. Glycosyltransferase 30 subfamily.</text>
</comment>
<keyword evidence="12" id="KW-1003">Cell membrane</keyword>
<organism evidence="14 15">
    <name type="scientific">Vibrio marinisediminis</name>
    <dbReference type="NCBI Taxonomy" id="2758441"/>
    <lineage>
        <taxon>Bacteria</taxon>
        <taxon>Pseudomonadati</taxon>
        <taxon>Pseudomonadota</taxon>
        <taxon>Gammaproteobacteria</taxon>
        <taxon>Vibrionales</taxon>
        <taxon>Vibrionaceae</taxon>
        <taxon>Vibrio</taxon>
    </lineage>
</organism>
<evidence type="ECO:0000256" key="1">
    <source>
        <dbReference type="ARBA" id="ARBA00004388"/>
    </source>
</evidence>
<evidence type="ECO:0000256" key="2">
    <source>
        <dbReference type="ARBA" id="ARBA00004713"/>
    </source>
</evidence>
<reference evidence="14 15" key="1">
    <citation type="submission" date="2020-07" db="EMBL/GenBank/DDBJ databases">
        <title>Vibrio marinisediminis sp. nov., isolated from marine sediment.</title>
        <authorList>
            <person name="Ji X."/>
        </authorList>
    </citation>
    <scope>NUCLEOTIDE SEQUENCE [LARGE SCALE GENOMIC DNA]</scope>
    <source>
        <strain evidence="14 15">404</strain>
    </source>
</reference>
<dbReference type="NCBIfam" id="NF004388">
    <property type="entry name" value="PRK05749.1-4"/>
    <property type="match status" value="1"/>
</dbReference>
<evidence type="ECO:0000256" key="4">
    <source>
        <dbReference type="ARBA" id="ARBA00012621"/>
    </source>
</evidence>
<comment type="pathway">
    <text evidence="2 12">Bacterial outer membrane biogenesis; LPS core biosynthesis.</text>
</comment>
<proteinExistence type="inferred from homology"/>
<evidence type="ECO:0000313" key="14">
    <source>
        <dbReference type="EMBL" id="MBA5762818.1"/>
    </source>
</evidence>
<dbReference type="SUPFAM" id="SSF53756">
    <property type="entry name" value="UDP-Glycosyltransferase/glycogen phosphorylase"/>
    <property type="match status" value="1"/>
</dbReference>
<feature type="active site" description="Proton acceptor" evidence="10">
    <location>
        <position position="61"/>
    </location>
</feature>
<dbReference type="RefSeq" id="WP_182108838.1">
    <property type="nucleotide sequence ID" value="NZ_JACFYF010000005.1"/>
</dbReference>
<dbReference type="InterPro" id="IPR038107">
    <property type="entry name" value="Glycos_transf_N_sf"/>
</dbReference>
<dbReference type="FunFam" id="3.40.50.11720:FF:000001">
    <property type="entry name" value="3-deoxy-D-manno-octulosonic acid transferase"/>
    <property type="match status" value="1"/>
</dbReference>
<evidence type="ECO:0000256" key="11">
    <source>
        <dbReference type="PIRSR" id="PIRSR639901-2"/>
    </source>
</evidence>
<dbReference type="InterPro" id="IPR039901">
    <property type="entry name" value="Kdotransferase"/>
</dbReference>
<comment type="subcellular location">
    <subcellularLocation>
        <location evidence="1">Cell inner membrane</location>
        <topology evidence="1">Single-pass membrane protein</topology>
        <orientation evidence="1">Cytoplasmic side</orientation>
    </subcellularLocation>
    <subcellularLocation>
        <location evidence="12">Cell membrane</location>
    </subcellularLocation>
</comment>
<name>A0A7W2IU37_9VIBR</name>
<dbReference type="EC" id="2.4.99.12" evidence="4 12"/>
<dbReference type="GO" id="GO:0009244">
    <property type="term" value="P:lipopolysaccharide core region biosynthetic process"/>
    <property type="evidence" value="ECO:0007669"/>
    <property type="project" value="UniProtKB-UniRule"/>
</dbReference>
<evidence type="ECO:0000313" key="15">
    <source>
        <dbReference type="Proteomes" id="UP000571701"/>
    </source>
</evidence>
<keyword evidence="6 12" id="KW-0808">Transferase</keyword>
<feature type="site" description="Transition state stabilizer" evidence="11">
    <location>
        <position position="208"/>
    </location>
</feature>
<dbReference type="PANTHER" id="PTHR42755:SF1">
    <property type="entry name" value="3-DEOXY-D-MANNO-OCTULOSONIC ACID TRANSFERASE, MITOCHONDRIAL-RELATED"/>
    <property type="match status" value="1"/>
</dbReference>
<dbReference type="Gene3D" id="3.40.50.11720">
    <property type="entry name" value="3-Deoxy-D-manno-octulosonic-acid transferase, N-terminal domain"/>
    <property type="match status" value="1"/>
</dbReference>
<keyword evidence="7" id="KW-0735">Signal-anchor</keyword>
<dbReference type="Gene3D" id="3.40.50.2000">
    <property type="entry name" value="Glycogen Phosphorylase B"/>
    <property type="match status" value="1"/>
</dbReference>
<comment type="caution">
    <text evidence="14">The sequence shown here is derived from an EMBL/GenBank/DDBJ whole genome shotgun (WGS) entry which is preliminary data.</text>
</comment>
<dbReference type="AlphaFoldDB" id="A0A7W2IU37"/>
<accession>A0A7W2IU37</accession>
<evidence type="ECO:0000256" key="6">
    <source>
        <dbReference type="ARBA" id="ARBA00022679"/>
    </source>
</evidence>
<comment type="function">
    <text evidence="12">Involved in lipopolysaccharide (LPS) biosynthesis. Catalyzes the transfer of 3-deoxy-D-manno-octulosonate (Kdo) residue(s) from CMP-Kdo to lipid IV(A), the tetraacyldisaccharide-1,4'-bisphosphate precursor of lipid A.</text>
</comment>
<dbReference type="GO" id="GO:0005886">
    <property type="term" value="C:plasma membrane"/>
    <property type="evidence" value="ECO:0007669"/>
    <property type="project" value="UniProtKB-SubCell"/>
</dbReference>
<evidence type="ECO:0000256" key="8">
    <source>
        <dbReference type="ARBA" id="ARBA00031445"/>
    </source>
</evidence>
<evidence type="ECO:0000256" key="7">
    <source>
        <dbReference type="ARBA" id="ARBA00022968"/>
    </source>
</evidence>
<keyword evidence="12" id="KW-0448">Lipopolysaccharide biosynthesis</keyword>